<dbReference type="PANTHER" id="PTHR35841:SF1">
    <property type="entry name" value="PHOSPHONATES-BINDING PERIPLASMIC PROTEIN"/>
    <property type="match status" value="1"/>
</dbReference>
<name>A0ABX2T1N4_9PROT</name>
<proteinExistence type="predicted"/>
<dbReference type="RefSeq" id="WP_180279987.1">
    <property type="nucleotide sequence ID" value="NZ_JABFDB010000001.1"/>
</dbReference>
<evidence type="ECO:0000313" key="1">
    <source>
        <dbReference type="EMBL" id="NYZ18224.1"/>
    </source>
</evidence>
<sequence>MTPLRPAALPMYDLPELRPANEALWGGIARHLRAAGVAAVPDALTRPDDLHAFWRTPDLLLAQTCGYPLTTALEGAVRVVATPRYAAAGCAGAWHGSVIVVRRNDPADGLADLRGRVAAINARDSNTGMNLFRAALAPVAEGRPVFARVIETGAHAESLRAVAEGRADAAAIDCVTFAHLRRWRPAWAEAVRVLAETPATPGLPLVTAAATDDATVGALRDALAVVAGDPALADARATLFLSGFDCLPQEAYARVTELADEAARLGYAELA</sequence>
<dbReference type="EMBL" id="JABFDB010000001">
    <property type="protein sequence ID" value="NYZ18224.1"/>
    <property type="molecule type" value="Genomic_DNA"/>
</dbReference>
<dbReference type="Proteomes" id="UP000584642">
    <property type="component" value="Unassembled WGS sequence"/>
</dbReference>
<gene>
    <name evidence="1" type="ORF">HND93_00755</name>
</gene>
<dbReference type="Pfam" id="PF12974">
    <property type="entry name" value="Phosphonate-bd"/>
    <property type="match status" value="1"/>
</dbReference>
<dbReference type="SUPFAM" id="SSF53850">
    <property type="entry name" value="Periplasmic binding protein-like II"/>
    <property type="match status" value="1"/>
</dbReference>
<keyword evidence="2" id="KW-1185">Reference proteome</keyword>
<accession>A0ABX2T1N4</accession>
<organism evidence="1 2">
    <name type="scientific">Azospirillum oleiclasticum</name>
    <dbReference type="NCBI Taxonomy" id="2735135"/>
    <lineage>
        <taxon>Bacteria</taxon>
        <taxon>Pseudomonadati</taxon>
        <taxon>Pseudomonadota</taxon>
        <taxon>Alphaproteobacteria</taxon>
        <taxon>Rhodospirillales</taxon>
        <taxon>Azospirillaceae</taxon>
        <taxon>Azospirillum</taxon>
    </lineage>
</organism>
<protein>
    <submittedName>
        <fullName evidence="1">PhnD/SsuA/transferrin family substrate-binding protein</fullName>
    </submittedName>
</protein>
<comment type="caution">
    <text evidence="1">The sequence shown here is derived from an EMBL/GenBank/DDBJ whole genome shotgun (WGS) entry which is preliminary data.</text>
</comment>
<dbReference type="Gene3D" id="3.40.190.10">
    <property type="entry name" value="Periplasmic binding protein-like II"/>
    <property type="match status" value="1"/>
</dbReference>
<reference evidence="1 2" key="1">
    <citation type="submission" date="2020-05" db="EMBL/GenBank/DDBJ databases">
        <title>Azospirillum oleiclasticum sp. nov, a nitrogen-fixing and heavy crude oil-emulsifying bacterium isolated from the crude oil of Yumen Oilfield.</title>
        <authorList>
            <person name="Wu D."/>
            <person name="Cai M."/>
            <person name="Zhang X."/>
        </authorList>
    </citation>
    <scope>NUCLEOTIDE SEQUENCE [LARGE SCALE GENOMIC DNA]</scope>
    <source>
        <strain evidence="1 2">ROY-1-1-2</strain>
    </source>
</reference>
<evidence type="ECO:0000313" key="2">
    <source>
        <dbReference type="Proteomes" id="UP000584642"/>
    </source>
</evidence>
<dbReference type="PANTHER" id="PTHR35841">
    <property type="entry name" value="PHOSPHONATES-BINDING PERIPLASMIC PROTEIN"/>
    <property type="match status" value="1"/>
</dbReference>